<dbReference type="AlphaFoldDB" id="E8QZB8"/>
<dbReference type="GO" id="GO:0007165">
    <property type="term" value="P:signal transduction"/>
    <property type="evidence" value="ECO:0007669"/>
    <property type="project" value="InterPro"/>
</dbReference>
<gene>
    <name evidence="3" type="ordered locus">Isop_3691</name>
</gene>
<dbReference type="Pfam" id="PF01584">
    <property type="entry name" value="CheW"/>
    <property type="match status" value="2"/>
</dbReference>
<dbReference type="OrthoDB" id="3291462at2"/>
<evidence type="ECO:0000256" key="1">
    <source>
        <dbReference type="SAM" id="MobiDB-lite"/>
    </source>
</evidence>
<feature type="compositionally biased region" description="Basic and acidic residues" evidence="1">
    <location>
        <begin position="12"/>
        <end position="30"/>
    </location>
</feature>
<proteinExistence type="predicted"/>
<dbReference type="RefSeq" id="WP_013566535.1">
    <property type="nucleotide sequence ID" value="NC_014962.1"/>
</dbReference>
<feature type="domain" description="CheW-like" evidence="2">
    <location>
        <begin position="273"/>
        <end position="439"/>
    </location>
</feature>
<name>E8QZB8_ISOPI</name>
<dbReference type="GO" id="GO:0006935">
    <property type="term" value="P:chemotaxis"/>
    <property type="evidence" value="ECO:0007669"/>
    <property type="project" value="InterPro"/>
</dbReference>
<protein>
    <submittedName>
        <fullName evidence="3">CheW domain protein</fullName>
    </submittedName>
</protein>
<feature type="region of interest" description="Disordered" evidence="1">
    <location>
        <begin position="187"/>
        <end position="208"/>
    </location>
</feature>
<evidence type="ECO:0000313" key="3">
    <source>
        <dbReference type="EMBL" id="ADV64247.1"/>
    </source>
</evidence>
<reference key="1">
    <citation type="submission" date="2010-11" db="EMBL/GenBank/DDBJ databases">
        <title>The complete sequence of chromosome of Isophaera pallida ATCC 43644.</title>
        <authorList>
            <consortium name="US DOE Joint Genome Institute (JGI-PGF)"/>
            <person name="Lucas S."/>
            <person name="Copeland A."/>
            <person name="Lapidus A."/>
            <person name="Bruce D."/>
            <person name="Goodwin L."/>
            <person name="Pitluck S."/>
            <person name="Kyrpides N."/>
            <person name="Mavromatis K."/>
            <person name="Pagani I."/>
            <person name="Ivanova N."/>
            <person name="Saunders E."/>
            <person name="Brettin T."/>
            <person name="Detter J.C."/>
            <person name="Han C."/>
            <person name="Tapia R."/>
            <person name="Land M."/>
            <person name="Hauser L."/>
            <person name="Markowitz V."/>
            <person name="Cheng J.-F."/>
            <person name="Hugenholtz P."/>
            <person name="Woyke T."/>
            <person name="Wu D."/>
            <person name="Eisen J.A."/>
        </authorList>
    </citation>
    <scope>NUCLEOTIDE SEQUENCE</scope>
    <source>
        <strain>ATCC 43644</strain>
    </source>
</reference>
<dbReference type="KEGG" id="ipa:Isop_3691"/>
<dbReference type="SUPFAM" id="SSF50341">
    <property type="entry name" value="CheW-like"/>
    <property type="match status" value="1"/>
</dbReference>
<organism evidence="3 4">
    <name type="scientific">Isosphaera pallida (strain ATCC 43644 / DSM 9630 / IS1B)</name>
    <dbReference type="NCBI Taxonomy" id="575540"/>
    <lineage>
        <taxon>Bacteria</taxon>
        <taxon>Pseudomonadati</taxon>
        <taxon>Planctomycetota</taxon>
        <taxon>Planctomycetia</taxon>
        <taxon>Isosphaerales</taxon>
        <taxon>Isosphaeraceae</taxon>
        <taxon>Isosphaera</taxon>
    </lineage>
</organism>
<sequence length="439" mass="47066">MSDPPSALGSIRQRERQSDQTGWDHPHESRVPLTTTSPSRPATVALARCVAGGRSLALEMTAVASVQRSSRMKRAKVPPGSGALGVLEESGGPTVPVFSLADLLCFDHSDNARLSSGSRARGRHILVLRGAEGLWAVLTDTVSRVVAVPDQALMTLPSPVFGSGTPPIKALVPTSVLRESPHALASVWRDAENRPEREESDPTPAGEADGEIDAFVPLLAPGRLRPINGVIRSLVKTGQGWNDAFDEEGLLPARIGPARATVADAPILGGGHSKRVLFFPIEEFQADGRSDASSGVIVSVSQVIAVLDDAPMLVIPLAPGDAPGVIAWRQRPIPLIDLAARLGLAPSLINPARRNQLAGRALPFRRLAETRDERRSLAVVRNTLGQLFAFPTRPGIRTITLPVPCRPVGLDPHIRSDLLRGAFQWNDQLWLVPDLDRIR</sequence>
<dbReference type="InParanoid" id="E8QZB8"/>
<dbReference type="HOGENOM" id="CLU_623715_0_0_0"/>
<evidence type="ECO:0000313" key="4">
    <source>
        <dbReference type="Proteomes" id="UP000008631"/>
    </source>
</evidence>
<feature type="region of interest" description="Disordered" evidence="1">
    <location>
        <begin position="1"/>
        <end position="39"/>
    </location>
</feature>
<dbReference type="STRING" id="575540.Isop_3691"/>
<reference evidence="3 4" key="2">
    <citation type="journal article" date="2011" name="Stand. Genomic Sci.">
        <title>Complete genome sequence of Isosphaera pallida type strain (IS1B).</title>
        <authorList>
            <consortium name="US DOE Joint Genome Institute (JGI-PGF)"/>
            <person name="Goker M."/>
            <person name="Cleland D."/>
            <person name="Saunders E."/>
            <person name="Lapidus A."/>
            <person name="Nolan M."/>
            <person name="Lucas S."/>
            <person name="Hammon N."/>
            <person name="Deshpande S."/>
            <person name="Cheng J.F."/>
            <person name="Tapia R."/>
            <person name="Han C."/>
            <person name="Goodwin L."/>
            <person name="Pitluck S."/>
            <person name="Liolios K."/>
            <person name="Pagani I."/>
            <person name="Ivanova N."/>
            <person name="Mavromatis K."/>
            <person name="Pati A."/>
            <person name="Chen A."/>
            <person name="Palaniappan K."/>
            <person name="Land M."/>
            <person name="Hauser L."/>
            <person name="Chang Y.J."/>
            <person name="Jeffries C.D."/>
            <person name="Detter J.C."/>
            <person name="Beck B."/>
            <person name="Woyke T."/>
            <person name="Bristow J."/>
            <person name="Eisen J.A."/>
            <person name="Markowitz V."/>
            <person name="Hugenholtz P."/>
            <person name="Kyrpides N.C."/>
            <person name="Klenk H.P."/>
        </authorList>
    </citation>
    <scope>NUCLEOTIDE SEQUENCE [LARGE SCALE GENOMIC DNA]</scope>
    <source>
        <strain evidence="4">ATCC 43644 / DSM 9630 / IS1B</strain>
    </source>
</reference>
<dbReference type="EMBL" id="CP002353">
    <property type="protein sequence ID" value="ADV64247.1"/>
    <property type="molecule type" value="Genomic_DNA"/>
</dbReference>
<accession>E8QZB8</accession>
<dbReference type="InterPro" id="IPR002545">
    <property type="entry name" value="CheW-lke_dom"/>
</dbReference>
<dbReference type="InterPro" id="IPR036061">
    <property type="entry name" value="CheW-like_dom_sf"/>
</dbReference>
<keyword evidence="4" id="KW-1185">Reference proteome</keyword>
<evidence type="ECO:0000259" key="2">
    <source>
        <dbReference type="PROSITE" id="PS50851"/>
    </source>
</evidence>
<dbReference type="PROSITE" id="PS50851">
    <property type="entry name" value="CHEW"/>
    <property type="match status" value="1"/>
</dbReference>
<dbReference type="Proteomes" id="UP000008631">
    <property type="component" value="Chromosome"/>
</dbReference>
<dbReference type="eggNOG" id="COG0835">
    <property type="taxonomic scope" value="Bacteria"/>
</dbReference>